<reference evidence="2 3" key="1">
    <citation type="journal article" date="2013" name="BMC Genomics">
        <title>Genome sequencing and comparative genomics of honey bee microsporidia, Nosema apis reveal novel insights into host-parasite interactions.</title>
        <authorList>
            <person name="Chen Yp."/>
            <person name="Pettis J.S."/>
            <person name="Zhao Y."/>
            <person name="Liu X."/>
            <person name="Tallon L.J."/>
            <person name="Sadzewicz L.D."/>
            <person name="Li R."/>
            <person name="Zheng H."/>
            <person name="Huang S."/>
            <person name="Zhang X."/>
            <person name="Hamilton M.C."/>
            <person name="Pernal S.F."/>
            <person name="Melathopoulos A.P."/>
            <person name="Yan X."/>
            <person name="Evans J.D."/>
        </authorList>
    </citation>
    <scope>NUCLEOTIDE SEQUENCE [LARGE SCALE GENOMIC DNA]</scope>
    <source>
        <strain evidence="2 3">BRL 01</strain>
    </source>
</reference>
<dbReference type="VEuPathDB" id="MicrosporidiaDB:NAPIS_ORF02649"/>
<dbReference type="EMBL" id="KE647364">
    <property type="protein sequence ID" value="EQB59783.1"/>
    <property type="molecule type" value="Genomic_DNA"/>
</dbReference>
<keyword evidence="3" id="KW-1185">Reference proteome</keyword>
<keyword evidence="1" id="KW-0732">Signal</keyword>
<name>T0L4T4_9MICR</name>
<evidence type="ECO:0000313" key="3">
    <source>
        <dbReference type="Proteomes" id="UP000053780"/>
    </source>
</evidence>
<accession>T0L4T4</accession>
<dbReference type="AlphaFoldDB" id="T0L4T4"/>
<protein>
    <submittedName>
        <fullName evidence="2">Uncharacterized protein</fullName>
    </submittedName>
</protein>
<feature type="chain" id="PRO_5004566659" evidence="1">
    <location>
        <begin position="18"/>
        <end position="127"/>
    </location>
</feature>
<evidence type="ECO:0000313" key="2">
    <source>
        <dbReference type="EMBL" id="EQB59783.1"/>
    </source>
</evidence>
<dbReference type="OrthoDB" id="2192644at2759"/>
<dbReference type="HOGENOM" id="CLU_2151772_0_0_1"/>
<evidence type="ECO:0000256" key="1">
    <source>
        <dbReference type="SAM" id="SignalP"/>
    </source>
</evidence>
<organism evidence="2 3">
    <name type="scientific">Vairimorpha apis BRL 01</name>
    <dbReference type="NCBI Taxonomy" id="1037528"/>
    <lineage>
        <taxon>Eukaryota</taxon>
        <taxon>Fungi</taxon>
        <taxon>Fungi incertae sedis</taxon>
        <taxon>Microsporidia</taxon>
        <taxon>Nosematidae</taxon>
        <taxon>Vairimorpha</taxon>
    </lineage>
</organism>
<proteinExistence type="predicted"/>
<sequence length="127" mass="14740">MMMTIKLCILTSLTTFGLLKLEKKHKYDLLANHCGAMNGYKTRIIPYVMTWEGITTTFHKKYRSELNLDSRTQAYIQARVLKMTLESLSMEARRGKYIKEGEQEVNELENLESHTCESRPISTCDNI</sequence>
<feature type="signal peptide" evidence="1">
    <location>
        <begin position="1"/>
        <end position="17"/>
    </location>
</feature>
<gene>
    <name evidence="2" type="ORF">NAPIS_ORF02649</name>
</gene>
<dbReference type="Proteomes" id="UP000053780">
    <property type="component" value="Unassembled WGS sequence"/>
</dbReference>